<dbReference type="InterPro" id="IPR011991">
    <property type="entry name" value="ArsR-like_HTH"/>
</dbReference>
<dbReference type="AlphaFoldDB" id="A0A370KAE5"/>
<name>A0A370KAE5_9GAMM</name>
<dbReference type="NCBIfam" id="NF033789">
    <property type="entry name" value="repress_SdpR"/>
    <property type="match status" value="1"/>
</dbReference>
<dbReference type="RefSeq" id="WP_114823149.1">
    <property type="nucleotide sequence ID" value="NZ_QQSY01000001.1"/>
</dbReference>
<dbReference type="GO" id="GO:0003700">
    <property type="term" value="F:DNA-binding transcription factor activity"/>
    <property type="evidence" value="ECO:0007669"/>
    <property type="project" value="InterPro"/>
</dbReference>
<organism evidence="6 7">
    <name type="scientific">Dyella solisilvae</name>
    <dbReference type="NCBI Taxonomy" id="1920168"/>
    <lineage>
        <taxon>Bacteria</taxon>
        <taxon>Pseudomonadati</taxon>
        <taxon>Pseudomonadota</taxon>
        <taxon>Gammaproteobacteria</taxon>
        <taxon>Lysobacterales</taxon>
        <taxon>Rhodanobacteraceae</taxon>
        <taxon>Dyella</taxon>
    </lineage>
</organism>
<dbReference type="NCBIfam" id="NF033788">
    <property type="entry name" value="HTH_metalloreg"/>
    <property type="match status" value="1"/>
</dbReference>
<dbReference type="PROSITE" id="PS50987">
    <property type="entry name" value="HTH_ARSR_2"/>
    <property type="match status" value="1"/>
</dbReference>
<evidence type="ECO:0000313" key="7">
    <source>
        <dbReference type="Proteomes" id="UP000254711"/>
    </source>
</evidence>
<keyword evidence="3" id="KW-0804">Transcription</keyword>
<dbReference type="PANTHER" id="PTHR33154">
    <property type="entry name" value="TRANSCRIPTIONAL REGULATOR, ARSR FAMILY"/>
    <property type="match status" value="1"/>
</dbReference>
<sequence>MNAVFKAIADPTRRKVLALLRQRSMTAGELSDHFPVSRPTMSAHFAVLREADLIEANKVGTTIFYQLKLSVLEDALLGFSQLFGIGVADHMTTDPTGGARPKATREGADE</sequence>
<reference evidence="6 7" key="1">
    <citation type="submission" date="2018-07" db="EMBL/GenBank/DDBJ databases">
        <title>Dyella solisilvae sp. nov., isolated from the pine and broad-leaved mixed forest soil.</title>
        <authorList>
            <person name="Gao Z."/>
            <person name="Qiu L."/>
        </authorList>
    </citation>
    <scope>NUCLEOTIDE SEQUENCE [LARGE SCALE GENOMIC DNA]</scope>
    <source>
        <strain evidence="6 7">DHG54</strain>
    </source>
</reference>
<dbReference type="SMART" id="SM00418">
    <property type="entry name" value="HTH_ARSR"/>
    <property type="match status" value="1"/>
</dbReference>
<gene>
    <name evidence="6" type="ORF">DVT68_00650</name>
</gene>
<evidence type="ECO:0000256" key="2">
    <source>
        <dbReference type="ARBA" id="ARBA00023125"/>
    </source>
</evidence>
<dbReference type="SUPFAM" id="SSF46785">
    <property type="entry name" value="Winged helix' DNA-binding domain"/>
    <property type="match status" value="1"/>
</dbReference>
<evidence type="ECO:0000256" key="1">
    <source>
        <dbReference type="ARBA" id="ARBA00023015"/>
    </source>
</evidence>
<dbReference type="PRINTS" id="PR00778">
    <property type="entry name" value="HTHARSR"/>
</dbReference>
<comment type="caution">
    <text evidence="6">The sequence shown here is derived from an EMBL/GenBank/DDBJ whole genome shotgun (WGS) entry which is preliminary data.</text>
</comment>
<dbReference type="InterPro" id="IPR047796">
    <property type="entry name" value="SdpR-like_repress"/>
</dbReference>
<evidence type="ECO:0000259" key="5">
    <source>
        <dbReference type="PROSITE" id="PS50987"/>
    </source>
</evidence>
<dbReference type="InterPro" id="IPR051081">
    <property type="entry name" value="HTH_MetalResp_TranReg"/>
</dbReference>
<dbReference type="CDD" id="cd00090">
    <property type="entry name" value="HTH_ARSR"/>
    <property type="match status" value="1"/>
</dbReference>
<keyword evidence="2" id="KW-0238">DNA-binding</keyword>
<dbReference type="EMBL" id="QQSY01000001">
    <property type="protein sequence ID" value="RDI99407.1"/>
    <property type="molecule type" value="Genomic_DNA"/>
</dbReference>
<dbReference type="GO" id="GO:0003677">
    <property type="term" value="F:DNA binding"/>
    <property type="evidence" value="ECO:0007669"/>
    <property type="project" value="UniProtKB-KW"/>
</dbReference>
<dbReference type="InterPro" id="IPR001845">
    <property type="entry name" value="HTH_ArsR_DNA-bd_dom"/>
</dbReference>
<dbReference type="Gene3D" id="1.10.10.10">
    <property type="entry name" value="Winged helix-like DNA-binding domain superfamily/Winged helix DNA-binding domain"/>
    <property type="match status" value="1"/>
</dbReference>
<protein>
    <submittedName>
        <fullName evidence="6">ArsR family transcriptional regulator</fullName>
    </submittedName>
</protein>
<evidence type="ECO:0000313" key="6">
    <source>
        <dbReference type="EMBL" id="RDI99407.1"/>
    </source>
</evidence>
<feature type="domain" description="HTH arsR-type" evidence="5">
    <location>
        <begin position="1"/>
        <end position="94"/>
    </location>
</feature>
<dbReference type="PANTHER" id="PTHR33154:SF33">
    <property type="entry name" value="TRANSCRIPTIONAL REPRESSOR SDPR"/>
    <property type="match status" value="1"/>
</dbReference>
<proteinExistence type="predicted"/>
<dbReference type="Proteomes" id="UP000254711">
    <property type="component" value="Unassembled WGS sequence"/>
</dbReference>
<dbReference type="InterPro" id="IPR036390">
    <property type="entry name" value="WH_DNA-bd_sf"/>
</dbReference>
<accession>A0A370KAE5</accession>
<dbReference type="InterPro" id="IPR036388">
    <property type="entry name" value="WH-like_DNA-bd_sf"/>
</dbReference>
<keyword evidence="7" id="KW-1185">Reference proteome</keyword>
<evidence type="ECO:0000256" key="3">
    <source>
        <dbReference type="ARBA" id="ARBA00023163"/>
    </source>
</evidence>
<evidence type="ECO:0000256" key="4">
    <source>
        <dbReference type="SAM" id="MobiDB-lite"/>
    </source>
</evidence>
<dbReference type="OrthoDB" id="46768at2"/>
<keyword evidence="1" id="KW-0805">Transcription regulation</keyword>
<dbReference type="Pfam" id="PF01022">
    <property type="entry name" value="HTH_5"/>
    <property type="match status" value="1"/>
</dbReference>
<feature type="region of interest" description="Disordered" evidence="4">
    <location>
        <begin position="91"/>
        <end position="110"/>
    </location>
</feature>